<gene>
    <name evidence="1" type="ORF">OS493_020454</name>
</gene>
<comment type="caution">
    <text evidence="1">The sequence shown here is derived from an EMBL/GenBank/DDBJ whole genome shotgun (WGS) entry which is preliminary data.</text>
</comment>
<evidence type="ECO:0000313" key="1">
    <source>
        <dbReference type="EMBL" id="KAJ7378852.1"/>
    </source>
</evidence>
<organism evidence="1 2">
    <name type="scientific">Desmophyllum pertusum</name>
    <dbReference type="NCBI Taxonomy" id="174260"/>
    <lineage>
        <taxon>Eukaryota</taxon>
        <taxon>Metazoa</taxon>
        <taxon>Cnidaria</taxon>
        <taxon>Anthozoa</taxon>
        <taxon>Hexacorallia</taxon>
        <taxon>Scleractinia</taxon>
        <taxon>Caryophylliina</taxon>
        <taxon>Caryophylliidae</taxon>
        <taxon>Desmophyllum</taxon>
    </lineage>
</organism>
<accession>A0A9X0CWS4</accession>
<dbReference type="PANTHER" id="PTHR33995">
    <property type="entry name" value="PROTEIN CBG18546"/>
    <property type="match status" value="1"/>
</dbReference>
<dbReference type="AlphaFoldDB" id="A0A9X0CWS4"/>
<dbReference type="EMBL" id="MU826362">
    <property type="protein sequence ID" value="KAJ7378852.1"/>
    <property type="molecule type" value="Genomic_DNA"/>
</dbReference>
<keyword evidence="2" id="KW-1185">Reference proteome</keyword>
<dbReference type="InterPro" id="IPR029034">
    <property type="entry name" value="Cystine-knot_cytokine"/>
</dbReference>
<sequence>MVLRLQRGGVLSRVYNVFTLYRSDEARGIFRPTGLYGIYLKYIDIIAVGKEVPRVSEIKVLAKPLSLTVITLLLMIARASSLPSRSARDVQVTKVIEDEEEVEEITEDLSENVAYGPPVHPCFNTTVNHTVTTPEGEKVLCLVPSEDDLMKKTEGIGGYNRHYSAVTEEEVAEFFENPFKPIDSNKSEAILEWSSNYTGKRRRSIEEGGYNSGSEEGHDHGRVKRGVNIGLQTCERKGTRSSLGFSQLCTECWWIKKLPDGKFPRYINERICGENGNSDSIYGDMCNGSDGLCLQRSITQDLLVQTNQYVKIQSPDPQYSVVYKQVWNTYGQKIRSCCQCQNS</sequence>
<dbReference type="OrthoDB" id="5953272at2759"/>
<dbReference type="PANTHER" id="PTHR33995:SF7">
    <property type="entry name" value="BURSICON SUBUNIT ALPHA-RELATED"/>
    <property type="match status" value="1"/>
</dbReference>
<name>A0A9X0CWS4_9CNID</name>
<dbReference type="SUPFAM" id="SSF57501">
    <property type="entry name" value="Cystine-knot cytokines"/>
    <property type="match status" value="1"/>
</dbReference>
<protein>
    <submittedName>
        <fullName evidence="1">Uncharacterized protein</fullName>
    </submittedName>
</protein>
<dbReference type="Proteomes" id="UP001163046">
    <property type="component" value="Unassembled WGS sequence"/>
</dbReference>
<proteinExistence type="predicted"/>
<evidence type="ECO:0000313" key="2">
    <source>
        <dbReference type="Proteomes" id="UP001163046"/>
    </source>
</evidence>
<reference evidence="1" key="1">
    <citation type="submission" date="2023-01" db="EMBL/GenBank/DDBJ databases">
        <title>Genome assembly of the deep-sea coral Lophelia pertusa.</title>
        <authorList>
            <person name="Herrera S."/>
            <person name="Cordes E."/>
        </authorList>
    </citation>
    <scope>NUCLEOTIDE SEQUENCE</scope>
    <source>
        <strain evidence="1">USNM1676648</strain>
        <tissue evidence="1">Polyp</tissue>
    </source>
</reference>